<sequence length="83" mass="8441">MAPDARSLPAVSSVPVLAAGGGAARAWNGNGGGGAPSETAAAAVDVPALWSDECRMKRELVAWAKAVASMAFRESMQAKLTRN</sequence>
<organism evidence="1 2">
    <name type="scientific">Panicum miliaceum</name>
    <name type="common">Proso millet</name>
    <name type="synonym">Broomcorn millet</name>
    <dbReference type="NCBI Taxonomy" id="4540"/>
    <lineage>
        <taxon>Eukaryota</taxon>
        <taxon>Viridiplantae</taxon>
        <taxon>Streptophyta</taxon>
        <taxon>Embryophyta</taxon>
        <taxon>Tracheophyta</taxon>
        <taxon>Spermatophyta</taxon>
        <taxon>Magnoliopsida</taxon>
        <taxon>Liliopsida</taxon>
        <taxon>Poales</taxon>
        <taxon>Poaceae</taxon>
        <taxon>PACMAD clade</taxon>
        <taxon>Panicoideae</taxon>
        <taxon>Panicodae</taxon>
        <taxon>Paniceae</taxon>
        <taxon>Panicinae</taxon>
        <taxon>Panicum</taxon>
        <taxon>Panicum sect. Panicum</taxon>
    </lineage>
</organism>
<dbReference type="Proteomes" id="UP000275267">
    <property type="component" value="Unassembled WGS sequence"/>
</dbReference>
<dbReference type="AlphaFoldDB" id="A0A3L6Q827"/>
<dbReference type="EMBL" id="PQIB02000013">
    <property type="protein sequence ID" value="RLM74291.1"/>
    <property type="molecule type" value="Genomic_DNA"/>
</dbReference>
<accession>A0A3L6Q827</accession>
<evidence type="ECO:0000313" key="1">
    <source>
        <dbReference type="EMBL" id="RLM74291.1"/>
    </source>
</evidence>
<name>A0A3L6Q827_PANMI</name>
<reference evidence="2" key="1">
    <citation type="journal article" date="2019" name="Nat. Commun.">
        <title>The genome of broomcorn millet.</title>
        <authorList>
            <person name="Zou C."/>
            <person name="Miki D."/>
            <person name="Li D."/>
            <person name="Tang Q."/>
            <person name="Xiao L."/>
            <person name="Rajput S."/>
            <person name="Deng P."/>
            <person name="Jia W."/>
            <person name="Huang R."/>
            <person name="Zhang M."/>
            <person name="Sun Y."/>
            <person name="Hu J."/>
            <person name="Fu X."/>
            <person name="Schnable P.S."/>
            <person name="Li F."/>
            <person name="Zhang H."/>
            <person name="Feng B."/>
            <person name="Zhu X."/>
            <person name="Liu R."/>
            <person name="Schnable J.C."/>
            <person name="Zhu J.-K."/>
            <person name="Zhang H."/>
        </authorList>
    </citation>
    <scope>NUCLEOTIDE SEQUENCE [LARGE SCALE GENOMIC DNA]</scope>
</reference>
<evidence type="ECO:0000313" key="2">
    <source>
        <dbReference type="Proteomes" id="UP000275267"/>
    </source>
</evidence>
<protein>
    <submittedName>
        <fullName evidence="1">Uncharacterized protein</fullName>
    </submittedName>
</protein>
<gene>
    <name evidence="1" type="ORF">C2845_PM15G10200</name>
</gene>
<comment type="caution">
    <text evidence="1">The sequence shown here is derived from an EMBL/GenBank/DDBJ whole genome shotgun (WGS) entry which is preliminary data.</text>
</comment>
<keyword evidence="2" id="KW-1185">Reference proteome</keyword>
<dbReference type="OrthoDB" id="686755at2759"/>
<proteinExistence type="predicted"/>